<proteinExistence type="predicted"/>
<dbReference type="EMBL" id="BGZK01000341">
    <property type="protein sequence ID" value="GBP37970.1"/>
    <property type="molecule type" value="Genomic_DNA"/>
</dbReference>
<protein>
    <submittedName>
        <fullName evidence="1">Uncharacterized protein</fullName>
    </submittedName>
</protein>
<evidence type="ECO:0000313" key="1">
    <source>
        <dbReference type="EMBL" id="GBP37970.1"/>
    </source>
</evidence>
<evidence type="ECO:0000313" key="2">
    <source>
        <dbReference type="Proteomes" id="UP000299102"/>
    </source>
</evidence>
<sequence>MPRRAPTRVFSNLLSYARATAVPRSVPSLSKPNQSSTADDLKQLMSIISVFDTNELAILAKKFRATANPTEKLISLIGHASDACGAFASFVETIKNSKF</sequence>
<dbReference type="OrthoDB" id="7512074at2759"/>
<accession>A0A4C1VH85</accession>
<reference evidence="1 2" key="1">
    <citation type="journal article" date="2019" name="Commun. Biol.">
        <title>The bagworm genome reveals a unique fibroin gene that provides high tensile strength.</title>
        <authorList>
            <person name="Kono N."/>
            <person name="Nakamura H."/>
            <person name="Ohtoshi R."/>
            <person name="Tomita M."/>
            <person name="Numata K."/>
            <person name="Arakawa K."/>
        </authorList>
    </citation>
    <scope>NUCLEOTIDE SEQUENCE [LARGE SCALE GENOMIC DNA]</scope>
</reference>
<dbReference type="Proteomes" id="UP000299102">
    <property type="component" value="Unassembled WGS sequence"/>
</dbReference>
<keyword evidence="2" id="KW-1185">Reference proteome</keyword>
<comment type="caution">
    <text evidence="1">The sequence shown here is derived from an EMBL/GenBank/DDBJ whole genome shotgun (WGS) entry which is preliminary data.</text>
</comment>
<organism evidence="1 2">
    <name type="scientific">Eumeta variegata</name>
    <name type="common">Bagworm moth</name>
    <name type="synonym">Eumeta japonica</name>
    <dbReference type="NCBI Taxonomy" id="151549"/>
    <lineage>
        <taxon>Eukaryota</taxon>
        <taxon>Metazoa</taxon>
        <taxon>Ecdysozoa</taxon>
        <taxon>Arthropoda</taxon>
        <taxon>Hexapoda</taxon>
        <taxon>Insecta</taxon>
        <taxon>Pterygota</taxon>
        <taxon>Neoptera</taxon>
        <taxon>Endopterygota</taxon>
        <taxon>Lepidoptera</taxon>
        <taxon>Glossata</taxon>
        <taxon>Ditrysia</taxon>
        <taxon>Tineoidea</taxon>
        <taxon>Psychidae</taxon>
        <taxon>Oiketicinae</taxon>
        <taxon>Eumeta</taxon>
    </lineage>
</organism>
<gene>
    <name evidence="1" type="ORF">EVAR_84957_1</name>
</gene>
<dbReference type="AlphaFoldDB" id="A0A4C1VH85"/>
<name>A0A4C1VH85_EUMVA</name>